<gene>
    <name evidence="2" type="ORF">Pla52o_09560</name>
</gene>
<keyword evidence="3" id="KW-1185">Reference proteome</keyword>
<evidence type="ECO:0000313" key="2">
    <source>
        <dbReference type="EMBL" id="TWU27096.1"/>
    </source>
</evidence>
<evidence type="ECO:0000256" key="1">
    <source>
        <dbReference type="SAM" id="MobiDB-lite"/>
    </source>
</evidence>
<name>A0A5C6CVV1_9BACT</name>
<evidence type="ECO:0000313" key="3">
    <source>
        <dbReference type="Proteomes" id="UP000316304"/>
    </source>
</evidence>
<feature type="region of interest" description="Disordered" evidence="1">
    <location>
        <begin position="176"/>
        <end position="222"/>
    </location>
</feature>
<dbReference type="AlphaFoldDB" id="A0A5C6CVV1"/>
<protein>
    <submittedName>
        <fullName evidence="2">Uncharacterized protein</fullName>
    </submittedName>
</protein>
<proteinExistence type="predicted"/>
<dbReference type="OrthoDB" id="290280at2"/>
<dbReference type="Proteomes" id="UP000316304">
    <property type="component" value="Unassembled WGS sequence"/>
</dbReference>
<organism evidence="2 3">
    <name type="scientific">Novipirellula galeiformis</name>
    <dbReference type="NCBI Taxonomy" id="2528004"/>
    <lineage>
        <taxon>Bacteria</taxon>
        <taxon>Pseudomonadati</taxon>
        <taxon>Planctomycetota</taxon>
        <taxon>Planctomycetia</taxon>
        <taxon>Pirellulales</taxon>
        <taxon>Pirellulaceae</taxon>
        <taxon>Novipirellula</taxon>
    </lineage>
</organism>
<sequence>MPVRLTVVIVQTPPSKLAPANLATQPGDASGIQGGRVDAVVGELLGLPEIDLTLINRLEAVSDASTDQLTLEGIAGDMVVLDWQTPEQTCQSLATIKIAGVRWPHKDDPAAVVHPGERRRRFYAFDLRQFALASAVRESISQLIAAKQVKTVSFSLGPNPKKPISLPTGAVTVQSLSLPETEKLETEKPGTGKPETGASETGAGEIVDQHTDQHRAAAASHSAAQLDALVDQLDEFDQ</sequence>
<comment type="caution">
    <text evidence="2">The sequence shown here is derived from an EMBL/GenBank/DDBJ whole genome shotgun (WGS) entry which is preliminary data.</text>
</comment>
<reference evidence="2 3" key="1">
    <citation type="submission" date="2019-02" db="EMBL/GenBank/DDBJ databases">
        <title>Deep-cultivation of Planctomycetes and their phenomic and genomic characterization uncovers novel biology.</title>
        <authorList>
            <person name="Wiegand S."/>
            <person name="Jogler M."/>
            <person name="Boedeker C."/>
            <person name="Pinto D."/>
            <person name="Vollmers J."/>
            <person name="Rivas-Marin E."/>
            <person name="Kohn T."/>
            <person name="Peeters S.H."/>
            <person name="Heuer A."/>
            <person name="Rast P."/>
            <person name="Oberbeckmann S."/>
            <person name="Bunk B."/>
            <person name="Jeske O."/>
            <person name="Meyerdierks A."/>
            <person name="Storesund J.E."/>
            <person name="Kallscheuer N."/>
            <person name="Luecker S."/>
            <person name="Lage O.M."/>
            <person name="Pohl T."/>
            <person name="Merkel B.J."/>
            <person name="Hornburger P."/>
            <person name="Mueller R.-W."/>
            <person name="Bruemmer F."/>
            <person name="Labrenz M."/>
            <person name="Spormann A.M."/>
            <person name="Op Den Camp H."/>
            <person name="Overmann J."/>
            <person name="Amann R."/>
            <person name="Jetten M.S.M."/>
            <person name="Mascher T."/>
            <person name="Medema M.H."/>
            <person name="Devos D.P."/>
            <person name="Kaster A.-K."/>
            <person name="Ovreas L."/>
            <person name="Rohde M."/>
            <person name="Galperin M.Y."/>
            <person name="Jogler C."/>
        </authorList>
    </citation>
    <scope>NUCLEOTIDE SEQUENCE [LARGE SCALE GENOMIC DNA]</scope>
    <source>
        <strain evidence="2 3">Pla52o</strain>
    </source>
</reference>
<feature type="compositionally biased region" description="Basic and acidic residues" evidence="1">
    <location>
        <begin position="180"/>
        <end position="190"/>
    </location>
</feature>
<accession>A0A5C6CVV1</accession>
<dbReference type="EMBL" id="SJPT01000001">
    <property type="protein sequence ID" value="TWU27096.1"/>
    <property type="molecule type" value="Genomic_DNA"/>
</dbReference>
<dbReference type="RefSeq" id="WP_146593339.1">
    <property type="nucleotide sequence ID" value="NZ_SJPT01000001.1"/>
</dbReference>